<dbReference type="EMBL" id="JAVDQH010000006">
    <property type="protein sequence ID" value="MDR6243875.1"/>
    <property type="molecule type" value="Genomic_DNA"/>
</dbReference>
<evidence type="ECO:0000313" key="4">
    <source>
        <dbReference type="Proteomes" id="UP001185028"/>
    </source>
</evidence>
<accession>A0ABU1IY07</accession>
<dbReference type="InterPro" id="IPR000595">
    <property type="entry name" value="cNMP-bd_dom"/>
</dbReference>
<dbReference type="Pfam" id="PF00027">
    <property type="entry name" value="cNMP_binding"/>
    <property type="match status" value="1"/>
</dbReference>
<sequence length="200" mass="23219">MDTPMDVKDNYAALYRLAMQADVTPAEWKLLQEHTIVRDIAAGTGLIEAGQLVERAYFCVRGLFRLYYPLEDGREYNVAFTVEGDFATSHAAMITHQPSSLTIEALEDALVIEIEHTFLQQLTKQHHSWERFVRLSVERLYIRKEERERELLYLSARERYEAFLRKYPGLAERIPQYHIASYIGISPVSLSRLLHQESGE</sequence>
<dbReference type="SUPFAM" id="SSF51206">
    <property type="entry name" value="cAMP-binding domain-like"/>
    <property type="match status" value="1"/>
</dbReference>
<reference evidence="3 4" key="1">
    <citation type="submission" date="2023-07" db="EMBL/GenBank/DDBJ databases">
        <title>Genomic Encyclopedia of Type Strains, Phase IV (KMG-IV): sequencing the most valuable type-strain genomes for metagenomic binning, comparative biology and taxonomic classification.</title>
        <authorList>
            <person name="Goeker M."/>
        </authorList>
    </citation>
    <scope>NUCLEOTIDE SEQUENCE [LARGE SCALE GENOMIC DNA]</scope>
    <source>
        <strain evidence="3 4">DSM 22170</strain>
    </source>
</reference>
<dbReference type="Proteomes" id="UP001185028">
    <property type="component" value="Unassembled WGS sequence"/>
</dbReference>
<proteinExistence type="predicted"/>
<dbReference type="CDD" id="cd00038">
    <property type="entry name" value="CAP_ED"/>
    <property type="match status" value="1"/>
</dbReference>
<dbReference type="PROSITE" id="PS50042">
    <property type="entry name" value="CNMP_BINDING_3"/>
    <property type="match status" value="1"/>
</dbReference>
<feature type="domain" description="Cyclic nucleotide-binding" evidence="2">
    <location>
        <begin position="31"/>
        <end position="122"/>
    </location>
</feature>
<evidence type="ECO:0000256" key="1">
    <source>
        <dbReference type="ARBA" id="ARBA00023159"/>
    </source>
</evidence>
<evidence type="ECO:0000313" key="3">
    <source>
        <dbReference type="EMBL" id="MDR6243875.1"/>
    </source>
</evidence>
<gene>
    <name evidence="3" type="ORF">JOC58_001768</name>
</gene>
<dbReference type="InterPro" id="IPR018490">
    <property type="entry name" value="cNMP-bd_dom_sf"/>
</dbReference>
<dbReference type="InterPro" id="IPR014710">
    <property type="entry name" value="RmlC-like_jellyroll"/>
</dbReference>
<keyword evidence="1" id="KW-0010">Activator</keyword>
<name>A0ABU1IY07_9BACL</name>
<evidence type="ECO:0000259" key="2">
    <source>
        <dbReference type="PROSITE" id="PS50042"/>
    </source>
</evidence>
<protein>
    <submittedName>
        <fullName evidence="3">CRP-like cAMP-binding protein</fullName>
    </submittedName>
</protein>
<dbReference type="Gene3D" id="2.60.120.10">
    <property type="entry name" value="Jelly Rolls"/>
    <property type="match status" value="1"/>
</dbReference>
<keyword evidence="4" id="KW-1185">Reference proteome</keyword>
<organism evidence="3 4">
    <name type="scientific">Paenibacillus hunanensis</name>
    <dbReference type="NCBI Taxonomy" id="539262"/>
    <lineage>
        <taxon>Bacteria</taxon>
        <taxon>Bacillati</taxon>
        <taxon>Bacillota</taxon>
        <taxon>Bacilli</taxon>
        <taxon>Bacillales</taxon>
        <taxon>Paenibacillaceae</taxon>
        <taxon>Paenibacillus</taxon>
    </lineage>
</organism>
<comment type="caution">
    <text evidence="3">The sequence shown here is derived from an EMBL/GenBank/DDBJ whole genome shotgun (WGS) entry which is preliminary data.</text>
</comment>